<evidence type="ECO:0000256" key="3">
    <source>
        <dbReference type="ARBA" id="ARBA00022777"/>
    </source>
</evidence>
<dbReference type="PROSITE" id="PS50011">
    <property type="entry name" value="PROTEIN_KINASE_DOM"/>
    <property type="match status" value="1"/>
</dbReference>
<sequence>MVRDDEDNAAPQARADRALNLEDSTSDFPLDDLFGGPPSDDPEVSPLAATLAPDASAEASRLRPGDRLDHYELIGELGRGGMGVVYAARDTKLGRKVAIKQLLIQGHPRLQERFVREAMAMAKLSHPNVVPIHEIGEHEGSAYIVMEYVEGQTLKAWMTQPRSLDAVLEVFAAAGAGLVAAHAKGLVHRDFKPDNIMLGEDGRVRVMDFGLARTGEDEREPPTALSVTGETDGTDGPDESDASPREGVATSLATSFVSPAGSGPMDGPERTQVSFTEVEAAAAPTPSPERDATLAGFAGLTRTGALLGTPAYMSPEQLRGDPVGPASDQFSFCVALYEAVHGVRPFDAGTLG</sequence>
<evidence type="ECO:0000256" key="2">
    <source>
        <dbReference type="ARBA" id="ARBA00022741"/>
    </source>
</evidence>
<evidence type="ECO:0000256" key="1">
    <source>
        <dbReference type="ARBA" id="ARBA00022679"/>
    </source>
</evidence>
<dbReference type="PROSITE" id="PS00108">
    <property type="entry name" value="PROTEIN_KINASE_ST"/>
    <property type="match status" value="1"/>
</dbReference>
<feature type="binding site" evidence="5">
    <location>
        <position position="100"/>
    </location>
    <ligand>
        <name>ATP</name>
        <dbReference type="ChEBI" id="CHEBI:30616"/>
    </ligand>
</feature>
<dbReference type="InterPro" id="IPR000719">
    <property type="entry name" value="Prot_kinase_dom"/>
</dbReference>
<dbReference type="RefSeq" id="WP_006977022.1">
    <property type="nucleotide sequence ID" value="NZ_ABCS01000173.1"/>
</dbReference>
<proteinExistence type="predicted"/>
<dbReference type="InterPro" id="IPR011009">
    <property type="entry name" value="Kinase-like_dom_sf"/>
</dbReference>
<dbReference type="InterPro" id="IPR017441">
    <property type="entry name" value="Protein_kinase_ATP_BS"/>
</dbReference>
<dbReference type="GO" id="GO:0004674">
    <property type="term" value="F:protein serine/threonine kinase activity"/>
    <property type="evidence" value="ECO:0007669"/>
    <property type="project" value="TreeGrafter"/>
</dbReference>
<dbReference type="SUPFAM" id="SSF56112">
    <property type="entry name" value="Protein kinase-like (PK-like)"/>
    <property type="match status" value="1"/>
</dbReference>
<dbReference type="PANTHER" id="PTHR43289:SF6">
    <property type="entry name" value="SERINE_THREONINE-PROTEIN KINASE NEKL-3"/>
    <property type="match status" value="1"/>
</dbReference>
<evidence type="ECO:0000256" key="6">
    <source>
        <dbReference type="SAM" id="MobiDB-lite"/>
    </source>
</evidence>
<dbReference type="CDD" id="cd14014">
    <property type="entry name" value="STKc_PknB_like"/>
    <property type="match status" value="1"/>
</dbReference>
<dbReference type="Gene3D" id="1.10.510.10">
    <property type="entry name" value="Transferase(Phosphotransferase) domain 1"/>
    <property type="match status" value="1"/>
</dbReference>
<dbReference type="STRING" id="391625.PPSIR1_34607"/>
<keyword evidence="3 8" id="KW-0418">Kinase</keyword>
<evidence type="ECO:0000259" key="7">
    <source>
        <dbReference type="PROSITE" id="PS50011"/>
    </source>
</evidence>
<dbReference type="PROSITE" id="PS00107">
    <property type="entry name" value="PROTEIN_KINASE_ATP"/>
    <property type="match status" value="1"/>
</dbReference>
<comment type="caution">
    <text evidence="8">The sequence shown here is derived from an EMBL/GenBank/DDBJ whole genome shotgun (WGS) entry which is preliminary data.</text>
</comment>
<dbReference type="eggNOG" id="COG0515">
    <property type="taxonomic scope" value="Bacteria"/>
</dbReference>
<keyword evidence="4 5" id="KW-0067">ATP-binding</keyword>
<dbReference type="AlphaFoldDB" id="A6GJY6"/>
<gene>
    <name evidence="8" type="ORF">PPSIR1_34607</name>
</gene>
<feature type="non-terminal residue" evidence="8">
    <location>
        <position position="352"/>
    </location>
</feature>
<evidence type="ECO:0000313" key="9">
    <source>
        <dbReference type="Proteomes" id="UP000005801"/>
    </source>
</evidence>
<evidence type="ECO:0000256" key="5">
    <source>
        <dbReference type="PROSITE-ProRule" id="PRU10141"/>
    </source>
</evidence>
<keyword evidence="9" id="KW-1185">Reference proteome</keyword>
<accession>A6GJY6</accession>
<feature type="region of interest" description="Disordered" evidence="6">
    <location>
        <begin position="212"/>
        <end position="249"/>
    </location>
</feature>
<organism evidence="8 9">
    <name type="scientific">Plesiocystis pacifica SIR-1</name>
    <dbReference type="NCBI Taxonomy" id="391625"/>
    <lineage>
        <taxon>Bacteria</taxon>
        <taxon>Pseudomonadati</taxon>
        <taxon>Myxococcota</taxon>
        <taxon>Polyangia</taxon>
        <taxon>Nannocystales</taxon>
        <taxon>Nannocystaceae</taxon>
        <taxon>Plesiocystis</taxon>
    </lineage>
</organism>
<dbReference type="InterPro" id="IPR008271">
    <property type="entry name" value="Ser/Thr_kinase_AS"/>
</dbReference>
<evidence type="ECO:0000313" key="8">
    <source>
        <dbReference type="EMBL" id="EDM73807.1"/>
    </source>
</evidence>
<reference evidence="8 9" key="1">
    <citation type="submission" date="2007-06" db="EMBL/GenBank/DDBJ databases">
        <authorList>
            <person name="Shimkets L."/>
            <person name="Ferriera S."/>
            <person name="Johnson J."/>
            <person name="Kravitz S."/>
            <person name="Beeson K."/>
            <person name="Sutton G."/>
            <person name="Rogers Y.-H."/>
            <person name="Friedman R."/>
            <person name="Frazier M."/>
            <person name="Venter J.C."/>
        </authorList>
    </citation>
    <scope>NUCLEOTIDE SEQUENCE [LARGE SCALE GENOMIC DNA]</scope>
    <source>
        <strain evidence="8 9">SIR-1</strain>
    </source>
</reference>
<protein>
    <submittedName>
        <fullName evidence="8">Serine/threonine kinase family protein</fullName>
    </submittedName>
</protein>
<feature type="domain" description="Protein kinase" evidence="7">
    <location>
        <begin position="71"/>
        <end position="352"/>
    </location>
</feature>
<dbReference type="PANTHER" id="PTHR43289">
    <property type="entry name" value="MITOGEN-ACTIVATED PROTEIN KINASE KINASE KINASE 20-RELATED"/>
    <property type="match status" value="1"/>
</dbReference>
<dbReference type="OrthoDB" id="9801841at2"/>
<feature type="region of interest" description="Disordered" evidence="6">
    <location>
        <begin position="1"/>
        <end position="46"/>
    </location>
</feature>
<feature type="compositionally biased region" description="Acidic residues" evidence="6">
    <location>
        <begin position="232"/>
        <end position="241"/>
    </location>
</feature>
<dbReference type="Gene3D" id="3.30.200.20">
    <property type="entry name" value="Phosphorylase Kinase, domain 1"/>
    <property type="match status" value="1"/>
</dbReference>
<dbReference type="Pfam" id="PF00069">
    <property type="entry name" value="Pkinase"/>
    <property type="match status" value="1"/>
</dbReference>
<dbReference type="Proteomes" id="UP000005801">
    <property type="component" value="Unassembled WGS sequence"/>
</dbReference>
<keyword evidence="2 5" id="KW-0547">Nucleotide-binding</keyword>
<keyword evidence="1" id="KW-0808">Transferase</keyword>
<evidence type="ECO:0000256" key="4">
    <source>
        <dbReference type="ARBA" id="ARBA00022840"/>
    </source>
</evidence>
<dbReference type="EMBL" id="ABCS01000173">
    <property type="protein sequence ID" value="EDM73807.1"/>
    <property type="molecule type" value="Genomic_DNA"/>
</dbReference>
<name>A6GJY6_9BACT</name>
<dbReference type="GO" id="GO:0005524">
    <property type="term" value="F:ATP binding"/>
    <property type="evidence" value="ECO:0007669"/>
    <property type="project" value="UniProtKB-UniRule"/>
</dbReference>